<feature type="transmembrane region" description="Helical" evidence="6">
    <location>
        <begin position="122"/>
        <end position="144"/>
    </location>
</feature>
<feature type="transmembrane region" description="Helical" evidence="6">
    <location>
        <begin position="193"/>
        <end position="213"/>
    </location>
</feature>
<sequence length="310" mass="31695">MLTIFVALGAAFAFVVGRNDGGPLVALSLQGTERAPLWSVGVLVLALLSAPVLGLTGVADTLFSMIGTGSSTSNSAAWIVASTLITLALATAVHIPTSITLALVGALTGAALAQGTPIDRGLLIRVIVLGLAAPVLAALCAWTLSRLPTWRRFPRPVARQLTFLALAGAYAVNDGQKLLFTALLLRHSIGTPPPGLVPAAFVAGVCLFALGALTSLRSASQFMRHGITSVSAQTVLTAELSAAAAVVTGAALGVPLSMTQSLVGALLGTGLSRSLRAVYWSSLQRIGGAWLWTMPFAIASSFLTVTLFGK</sequence>
<evidence type="ECO:0000256" key="3">
    <source>
        <dbReference type="ARBA" id="ARBA00022692"/>
    </source>
</evidence>
<name>A0AAU7V9I4_9ACTO</name>
<feature type="transmembrane region" description="Helical" evidence="6">
    <location>
        <begin position="289"/>
        <end position="309"/>
    </location>
</feature>
<dbReference type="PANTHER" id="PTHR11101:SF80">
    <property type="entry name" value="PHOSPHATE TRANSPORTER"/>
    <property type="match status" value="1"/>
</dbReference>
<proteinExistence type="predicted"/>
<keyword evidence="5 6" id="KW-0472">Membrane</keyword>
<dbReference type="EMBL" id="CP138335">
    <property type="protein sequence ID" value="XBW08326.1"/>
    <property type="molecule type" value="Genomic_DNA"/>
</dbReference>
<organism evidence="7">
    <name type="scientific">Scrofimicrobium appendicitidis</name>
    <dbReference type="NCBI Taxonomy" id="3079930"/>
    <lineage>
        <taxon>Bacteria</taxon>
        <taxon>Bacillati</taxon>
        <taxon>Actinomycetota</taxon>
        <taxon>Actinomycetes</taxon>
        <taxon>Actinomycetales</taxon>
        <taxon>Actinomycetaceae</taxon>
        <taxon>Scrofimicrobium</taxon>
    </lineage>
</organism>
<dbReference type="GO" id="GO:0016020">
    <property type="term" value="C:membrane"/>
    <property type="evidence" value="ECO:0007669"/>
    <property type="project" value="UniProtKB-SubCell"/>
</dbReference>
<dbReference type="PANTHER" id="PTHR11101">
    <property type="entry name" value="PHOSPHATE TRANSPORTER"/>
    <property type="match status" value="1"/>
</dbReference>
<feature type="transmembrane region" description="Helical" evidence="6">
    <location>
        <begin position="234"/>
        <end position="254"/>
    </location>
</feature>
<dbReference type="AlphaFoldDB" id="A0AAU7V9I4"/>
<keyword evidence="4 6" id="KW-1133">Transmembrane helix</keyword>
<dbReference type="GO" id="GO:0005315">
    <property type="term" value="F:phosphate transmembrane transporter activity"/>
    <property type="evidence" value="ECO:0007669"/>
    <property type="project" value="InterPro"/>
</dbReference>
<dbReference type="InterPro" id="IPR001204">
    <property type="entry name" value="Phos_transporter"/>
</dbReference>
<keyword evidence="2" id="KW-0813">Transport</keyword>
<gene>
    <name evidence="7" type="ORF">SAC06_01870</name>
</gene>
<feature type="transmembrane region" description="Helical" evidence="6">
    <location>
        <begin position="37"/>
        <end position="63"/>
    </location>
</feature>
<evidence type="ECO:0000256" key="2">
    <source>
        <dbReference type="ARBA" id="ARBA00022448"/>
    </source>
</evidence>
<keyword evidence="3 6" id="KW-0812">Transmembrane</keyword>
<comment type="subcellular location">
    <subcellularLocation>
        <location evidence="1">Membrane</location>
        <topology evidence="1">Multi-pass membrane protein</topology>
    </subcellularLocation>
</comment>
<dbReference type="KEGG" id="sapp:SAC06_01870"/>
<protein>
    <submittedName>
        <fullName evidence="7">Inorganic phosphate transporter</fullName>
    </submittedName>
</protein>
<feature type="transmembrane region" description="Helical" evidence="6">
    <location>
        <begin position="75"/>
        <end position="95"/>
    </location>
</feature>
<evidence type="ECO:0000256" key="4">
    <source>
        <dbReference type="ARBA" id="ARBA00022989"/>
    </source>
</evidence>
<accession>A0AAU7V9I4</accession>
<reference evidence="7" key="1">
    <citation type="submission" date="2023-11" db="EMBL/GenBank/DDBJ databases">
        <title>Scrofimicrobium hongkongense sp. nov., isolated from a patient with peritonitis.</title>
        <authorList>
            <person name="Lao H.Y."/>
            <person name="Wong A.Y.P."/>
            <person name="Ng T.L."/>
            <person name="Wong R.Y.L."/>
            <person name="Yau M.C.Y."/>
            <person name="Lam J.Y.W."/>
            <person name="Siu G.K.H."/>
        </authorList>
    </citation>
    <scope>NUCLEOTIDE SEQUENCE</scope>
    <source>
        <strain evidence="7">R131</strain>
    </source>
</reference>
<evidence type="ECO:0000313" key="7">
    <source>
        <dbReference type="EMBL" id="XBW08326.1"/>
    </source>
</evidence>
<dbReference type="GO" id="GO:0035435">
    <property type="term" value="P:phosphate ion transmembrane transport"/>
    <property type="evidence" value="ECO:0007669"/>
    <property type="project" value="TreeGrafter"/>
</dbReference>
<evidence type="ECO:0000256" key="6">
    <source>
        <dbReference type="SAM" id="Phobius"/>
    </source>
</evidence>
<dbReference type="Pfam" id="PF01384">
    <property type="entry name" value="PHO4"/>
    <property type="match status" value="1"/>
</dbReference>
<evidence type="ECO:0000256" key="1">
    <source>
        <dbReference type="ARBA" id="ARBA00004141"/>
    </source>
</evidence>
<dbReference type="RefSeq" id="WP_350258525.1">
    <property type="nucleotide sequence ID" value="NZ_CP138335.1"/>
</dbReference>
<evidence type="ECO:0000256" key="5">
    <source>
        <dbReference type="ARBA" id="ARBA00023136"/>
    </source>
</evidence>